<dbReference type="SUPFAM" id="SSF81296">
    <property type="entry name" value="E set domains"/>
    <property type="match status" value="2"/>
</dbReference>
<dbReference type="InterPro" id="IPR011022">
    <property type="entry name" value="Arrestin_C-like"/>
</dbReference>
<dbReference type="GO" id="GO:0005737">
    <property type="term" value="C:cytoplasm"/>
    <property type="evidence" value="ECO:0007669"/>
    <property type="project" value="TreeGrafter"/>
</dbReference>
<evidence type="ECO:0000313" key="4">
    <source>
        <dbReference type="Proteomes" id="UP000265020"/>
    </source>
</evidence>
<proteinExistence type="inferred from homology"/>
<dbReference type="InterPro" id="IPR014756">
    <property type="entry name" value="Ig_E-set"/>
</dbReference>
<reference evidence="3" key="2">
    <citation type="submission" date="2025-09" db="UniProtKB">
        <authorList>
            <consortium name="Ensembl"/>
        </authorList>
    </citation>
    <scope>IDENTIFICATION</scope>
</reference>
<reference evidence="3" key="1">
    <citation type="submission" date="2025-08" db="UniProtKB">
        <authorList>
            <consortium name="Ensembl"/>
        </authorList>
    </citation>
    <scope>IDENTIFICATION</scope>
</reference>
<dbReference type="Ensembl" id="ENSCVAT00000027539.1">
    <property type="protein sequence ID" value="ENSCVAP00000018566.1"/>
    <property type="gene ID" value="ENSCVAG00000021851.1"/>
</dbReference>
<name>A0A3Q2DH03_CYPVA</name>
<feature type="domain" description="Arrestin C-terminal-like" evidence="2">
    <location>
        <begin position="161"/>
        <end position="288"/>
    </location>
</feature>
<protein>
    <submittedName>
        <fullName evidence="3">Arrestin domain-containing protein 3-like</fullName>
    </submittedName>
</protein>
<dbReference type="Gene3D" id="2.60.40.640">
    <property type="match status" value="2"/>
</dbReference>
<dbReference type="Pfam" id="PF00339">
    <property type="entry name" value="Arrestin_N"/>
    <property type="match status" value="1"/>
</dbReference>
<dbReference type="PANTHER" id="PTHR11188">
    <property type="entry name" value="ARRESTIN DOMAIN CONTAINING PROTEIN"/>
    <property type="match status" value="1"/>
</dbReference>
<evidence type="ECO:0000313" key="3">
    <source>
        <dbReference type="Ensembl" id="ENSCVAP00000018566.1"/>
    </source>
</evidence>
<evidence type="ECO:0000259" key="2">
    <source>
        <dbReference type="SMART" id="SM01017"/>
    </source>
</evidence>
<dbReference type="PANTHER" id="PTHR11188:SF135">
    <property type="entry name" value="ARRESTIN DOMAIN CONTAINING 3-LIKE-RELATED"/>
    <property type="match status" value="1"/>
</dbReference>
<dbReference type="AlphaFoldDB" id="A0A3Q2DH03"/>
<keyword evidence="4" id="KW-1185">Reference proteome</keyword>
<dbReference type="GO" id="GO:0007399">
    <property type="term" value="P:nervous system development"/>
    <property type="evidence" value="ECO:0007669"/>
    <property type="project" value="UniProtKB-ARBA"/>
</dbReference>
<dbReference type="STRING" id="28743.ENSCVAP00000018566"/>
<comment type="similarity">
    <text evidence="1">Belongs to the arrestin family.</text>
</comment>
<dbReference type="Pfam" id="PF02752">
    <property type="entry name" value="Arrestin_C"/>
    <property type="match status" value="1"/>
</dbReference>
<sequence length="344" mass="39174">MTIKNFQIEYDAINSRNIFTNGDTINGRIILEISKEIRIQSLVFIAKGKARVHFSEHYGLLGKLNPEVEENYRYKQKYYRVKQYILRESRQNGNTIGSGRHVFPFSFTIPDRKLPSSFSSIFGQIIHTLKAKLKQSMMLPRKAKTYFTFVSKAEMNLPGIRVSNILLDISTRQMGYKSGEDLHVTARITNLSNRSVKPKFVLDKKKTYNGGDYIKVDKRDILQDKADSVKSWGGTVTVTKVFNIPKELPPSILVCPIIKLEYRLKVYLDITYAPNLVLKLPIVILPELSDESRLSPSSGSRYEVFESSCEPAWITEPQAIDPPPTYEAAALYPLFPSSDYTSAL</sequence>
<dbReference type="Proteomes" id="UP000265020">
    <property type="component" value="Unassembled WGS sequence"/>
</dbReference>
<dbReference type="InterPro" id="IPR050357">
    <property type="entry name" value="Arrestin_domain-protein"/>
</dbReference>
<dbReference type="GO" id="GO:0015031">
    <property type="term" value="P:protein transport"/>
    <property type="evidence" value="ECO:0007669"/>
    <property type="project" value="TreeGrafter"/>
</dbReference>
<dbReference type="GeneTree" id="ENSGT00940000165930"/>
<accession>A0A3Q2DH03</accession>
<dbReference type="InterPro" id="IPR011021">
    <property type="entry name" value="Arrestin-like_N"/>
</dbReference>
<dbReference type="OMA" id="TILNCRI"/>
<dbReference type="GO" id="GO:0005886">
    <property type="term" value="C:plasma membrane"/>
    <property type="evidence" value="ECO:0007669"/>
    <property type="project" value="TreeGrafter"/>
</dbReference>
<evidence type="ECO:0000256" key="1">
    <source>
        <dbReference type="ARBA" id="ARBA00005298"/>
    </source>
</evidence>
<organism evidence="3 4">
    <name type="scientific">Cyprinodon variegatus</name>
    <name type="common">Sheepshead minnow</name>
    <dbReference type="NCBI Taxonomy" id="28743"/>
    <lineage>
        <taxon>Eukaryota</taxon>
        <taxon>Metazoa</taxon>
        <taxon>Chordata</taxon>
        <taxon>Craniata</taxon>
        <taxon>Vertebrata</taxon>
        <taxon>Euteleostomi</taxon>
        <taxon>Actinopterygii</taxon>
        <taxon>Neopterygii</taxon>
        <taxon>Teleostei</taxon>
        <taxon>Neoteleostei</taxon>
        <taxon>Acanthomorphata</taxon>
        <taxon>Ovalentaria</taxon>
        <taxon>Atherinomorphae</taxon>
        <taxon>Cyprinodontiformes</taxon>
        <taxon>Cyprinodontidae</taxon>
        <taxon>Cyprinodon</taxon>
    </lineage>
</organism>
<dbReference type="InterPro" id="IPR014752">
    <property type="entry name" value="Arrestin-like_C"/>
</dbReference>
<dbReference type="SMART" id="SM01017">
    <property type="entry name" value="Arrestin_C"/>
    <property type="match status" value="1"/>
</dbReference>